<gene>
    <name evidence="3" type="ORF">RFH988_LOCUS30148</name>
    <name evidence="4" type="ORF">SEV965_LOCUS33812</name>
    <name evidence="2" type="ORF">ZHD862_LOCUS26792</name>
</gene>
<evidence type="ECO:0000256" key="1">
    <source>
        <dbReference type="SAM" id="SignalP"/>
    </source>
</evidence>
<evidence type="ECO:0000313" key="4">
    <source>
        <dbReference type="EMBL" id="CAF1453582.1"/>
    </source>
</evidence>
<dbReference type="Proteomes" id="UP000663864">
    <property type="component" value="Unassembled WGS sequence"/>
</dbReference>
<evidence type="ECO:0000313" key="2">
    <source>
        <dbReference type="EMBL" id="CAF1278319.1"/>
    </source>
</evidence>
<evidence type="ECO:0000313" key="3">
    <source>
        <dbReference type="EMBL" id="CAF1309097.1"/>
    </source>
</evidence>
<sequence length="116" mass="13506">MNFKSIFCFGHLLLLILIIKDASIVESAICHQCTRCTSDWWRYPSSRQYEEGQECFFEIRYTYYGNKKIIDYVNAGALSGSSCYSFSTSSYAYLCCDQDYCNEDWLSEHIDTPYIG</sequence>
<dbReference type="Proteomes" id="UP000663889">
    <property type="component" value="Unassembled WGS sequence"/>
</dbReference>
<dbReference type="EMBL" id="CAJNOO010002959">
    <property type="protein sequence ID" value="CAF1309097.1"/>
    <property type="molecule type" value="Genomic_DNA"/>
</dbReference>
<protein>
    <submittedName>
        <fullName evidence="2">Uncharacterized protein</fullName>
    </submittedName>
</protein>
<dbReference type="EMBL" id="CAJNOT010002044">
    <property type="protein sequence ID" value="CAF1278319.1"/>
    <property type="molecule type" value="Genomic_DNA"/>
</dbReference>
<comment type="caution">
    <text evidence="2">The sequence shown here is derived from an EMBL/GenBank/DDBJ whole genome shotgun (WGS) entry which is preliminary data.</text>
</comment>
<dbReference type="Proteomes" id="UP000663882">
    <property type="component" value="Unassembled WGS sequence"/>
</dbReference>
<feature type="chain" id="PRO_5036227030" evidence="1">
    <location>
        <begin position="23"/>
        <end position="116"/>
    </location>
</feature>
<keyword evidence="1" id="KW-0732">Signal</keyword>
<dbReference type="AlphaFoldDB" id="A0A815C3C4"/>
<accession>A0A815C3C4</accession>
<organism evidence="2 5">
    <name type="scientific">Rotaria sordida</name>
    <dbReference type="NCBI Taxonomy" id="392033"/>
    <lineage>
        <taxon>Eukaryota</taxon>
        <taxon>Metazoa</taxon>
        <taxon>Spiralia</taxon>
        <taxon>Gnathifera</taxon>
        <taxon>Rotifera</taxon>
        <taxon>Eurotatoria</taxon>
        <taxon>Bdelloidea</taxon>
        <taxon>Philodinida</taxon>
        <taxon>Philodinidae</taxon>
        <taxon>Rotaria</taxon>
    </lineage>
</organism>
<feature type="signal peptide" evidence="1">
    <location>
        <begin position="1"/>
        <end position="22"/>
    </location>
</feature>
<proteinExistence type="predicted"/>
<evidence type="ECO:0000313" key="5">
    <source>
        <dbReference type="Proteomes" id="UP000663864"/>
    </source>
</evidence>
<name>A0A815C3C4_9BILA</name>
<reference evidence="2" key="1">
    <citation type="submission" date="2021-02" db="EMBL/GenBank/DDBJ databases">
        <authorList>
            <person name="Nowell W R."/>
        </authorList>
    </citation>
    <scope>NUCLEOTIDE SEQUENCE</scope>
</reference>
<dbReference type="EMBL" id="CAJNOU010004749">
    <property type="protein sequence ID" value="CAF1453582.1"/>
    <property type="molecule type" value="Genomic_DNA"/>
</dbReference>